<evidence type="ECO:0000256" key="1">
    <source>
        <dbReference type="SAM" id="SignalP"/>
    </source>
</evidence>
<protein>
    <submittedName>
        <fullName evidence="2">Uncharacterized protein</fullName>
    </submittedName>
</protein>
<name>A0A6F8VFE2_9PROT</name>
<keyword evidence="1" id="KW-0732">Signal</keyword>
<evidence type="ECO:0000313" key="3">
    <source>
        <dbReference type="Proteomes" id="UP000502260"/>
    </source>
</evidence>
<dbReference type="AlphaFoldDB" id="A0A6F8VFE2"/>
<proteinExistence type="predicted"/>
<organism evidence="2 3">
    <name type="scientific">Sulfurimicrobium lacus</name>
    <dbReference type="NCBI Taxonomy" id="2715678"/>
    <lineage>
        <taxon>Bacteria</taxon>
        <taxon>Pseudomonadati</taxon>
        <taxon>Pseudomonadota</taxon>
        <taxon>Betaproteobacteria</taxon>
        <taxon>Nitrosomonadales</taxon>
        <taxon>Sulfuricellaceae</taxon>
        <taxon>Sulfurimicrobium</taxon>
    </lineage>
</organism>
<dbReference type="Proteomes" id="UP000502260">
    <property type="component" value="Chromosome"/>
</dbReference>
<keyword evidence="3" id="KW-1185">Reference proteome</keyword>
<dbReference type="RefSeq" id="WP_173065946.1">
    <property type="nucleotide sequence ID" value="NZ_AP022853.1"/>
</dbReference>
<feature type="signal peptide" evidence="1">
    <location>
        <begin position="1"/>
        <end position="20"/>
    </location>
</feature>
<feature type="chain" id="PRO_5026294352" evidence="1">
    <location>
        <begin position="21"/>
        <end position="117"/>
    </location>
</feature>
<sequence>MGRQLALVFLCLMLSGLARAERTALPAELWDSPRSAALIVAQPVLQHSVAELLAHPHARLLIHHGASDEAVSQAEELRAWLIALAVDSKRIELNTENDARGLNLELVGITLENKGNP</sequence>
<dbReference type="KEGG" id="slac:SKTS_26320"/>
<reference evidence="3" key="1">
    <citation type="submission" date="2020-03" db="EMBL/GenBank/DDBJ databases">
        <title>Complete genome sequence of sulfur-oxidizing bacterium skT11.</title>
        <authorList>
            <person name="Kanda M."/>
            <person name="Kojima H."/>
            <person name="Fukui M."/>
        </authorList>
    </citation>
    <scope>NUCLEOTIDE SEQUENCE [LARGE SCALE GENOMIC DNA]</scope>
    <source>
        <strain evidence="3">skT11</strain>
    </source>
</reference>
<dbReference type="EMBL" id="AP022853">
    <property type="protein sequence ID" value="BCB27746.1"/>
    <property type="molecule type" value="Genomic_DNA"/>
</dbReference>
<accession>A0A6F8VFE2</accession>
<evidence type="ECO:0000313" key="2">
    <source>
        <dbReference type="EMBL" id="BCB27746.1"/>
    </source>
</evidence>
<gene>
    <name evidence="2" type="ORF">SKTS_26320</name>
</gene>